<dbReference type="SMART" id="SM00256">
    <property type="entry name" value="FBOX"/>
    <property type="match status" value="1"/>
</dbReference>
<dbReference type="InterPro" id="IPR001810">
    <property type="entry name" value="F-box_dom"/>
</dbReference>
<name>A0ABD3H3M0_9MARC</name>
<dbReference type="PANTHER" id="PTHR31672:SF2">
    <property type="entry name" value="F-BOX DOMAIN-CONTAINING PROTEIN"/>
    <property type="match status" value="1"/>
</dbReference>
<dbReference type="Proteomes" id="UP001633002">
    <property type="component" value="Unassembled WGS sequence"/>
</dbReference>
<proteinExistence type="predicted"/>
<sequence>MSITRSAPEDFSDMDLMTSPAKRQSGTASFTAVKEEDELVPSLWEKLPPELCEKVLSKLPLSALRKFSRVSKRWKALFRSVEFARKCASVEWSFFYLNLLNLWGTRNMLLPSLKTNSWDEHSLDFLGADERISEHYVPADTGLLCFRIRKLLASDLWINLVVMNPLTRKWRRLIVPQQLERSCDQEMMWGLMGDRESGSYKVVVAFSGQHLPRKAFIYDSISKSWSNSAALTPVLDSHFDDNGWEVRSVVCSMGELLWAIEEWDKDPLSDGLMYNWLFKYNCKHDTWSMVTQESPFLQEQQVHLVYNDVENRPVMVNFDPPDDVNFPGSERFPYEFLELVPNFGKLGVEDIVRLMNEAGDAERPAHLEFEEVAFGGGTWYFVKDLTAYRQGVEVFALNVNPPTVTRLWKIYDEGLLVYGTFAATLKAFV</sequence>
<dbReference type="SUPFAM" id="SSF81383">
    <property type="entry name" value="F-box domain"/>
    <property type="match status" value="1"/>
</dbReference>
<gene>
    <name evidence="3" type="ORF">R1sor_003558</name>
</gene>
<comment type="caution">
    <text evidence="3">The sequence shown here is derived from an EMBL/GenBank/DDBJ whole genome shotgun (WGS) entry which is preliminary data.</text>
</comment>
<dbReference type="PANTHER" id="PTHR31672">
    <property type="entry name" value="BNACNNG10540D PROTEIN"/>
    <property type="match status" value="1"/>
</dbReference>
<dbReference type="InterPro" id="IPR050796">
    <property type="entry name" value="SCF_F-box_component"/>
</dbReference>
<feature type="region of interest" description="Disordered" evidence="1">
    <location>
        <begin position="1"/>
        <end position="23"/>
    </location>
</feature>
<evidence type="ECO:0000313" key="4">
    <source>
        <dbReference type="Proteomes" id="UP001633002"/>
    </source>
</evidence>
<evidence type="ECO:0000313" key="3">
    <source>
        <dbReference type="EMBL" id="KAL3685536.1"/>
    </source>
</evidence>
<dbReference type="PROSITE" id="PS50181">
    <property type="entry name" value="FBOX"/>
    <property type="match status" value="1"/>
</dbReference>
<protein>
    <recommendedName>
        <fullName evidence="2">F-box domain-containing protein</fullName>
    </recommendedName>
</protein>
<dbReference type="Pfam" id="PF00646">
    <property type="entry name" value="F-box"/>
    <property type="match status" value="1"/>
</dbReference>
<dbReference type="EMBL" id="JBJQOH010000006">
    <property type="protein sequence ID" value="KAL3685536.1"/>
    <property type="molecule type" value="Genomic_DNA"/>
</dbReference>
<dbReference type="InterPro" id="IPR036047">
    <property type="entry name" value="F-box-like_dom_sf"/>
</dbReference>
<evidence type="ECO:0000256" key="1">
    <source>
        <dbReference type="SAM" id="MobiDB-lite"/>
    </source>
</evidence>
<feature type="domain" description="F-box" evidence="2">
    <location>
        <begin position="41"/>
        <end position="87"/>
    </location>
</feature>
<organism evidence="3 4">
    <name type="scientific">Riccia sorocarpa</name>
    <dbReference type="NCBI Taxonomy" id="122646"/>
    <lineage>
        <taxon>Eukaryota</taxon>
        <taxon>Viridiplantae</taxon>
        <taxon>Streptophyta</taxon>
        <taxon>Embryophyta</taxon>
        <taxon>Marchantiophyta</taxon>
        <taxon>Marchantiopsida</taxon>
        <taxon>Marchantiidae</taxon>
        <taxon>Marchantiales</taxon>
        <taxon>Ricciaceae</taxon>
        <taxon>Riccia</taxon>
    </lineage>
</organism>
<reference evidence="3 4" key="1">
    <citation type="submission" date="2024-09" db="EMBL/GenBank/DDBJ databases">
        <title>Chromosome-scale assembly of Riccia sorocarpa.</title>
        <authorList>
            <person name="Paukszto L."/>
        </authorList>
    </citation>
    <scope>NUCLEOTIDE SEQUENCE [LARGE SCALE GENOMIC DNA]</scope>
    <source>
        <strain evidence="3">LP-2024</strain>
        <tissue evidence="3">Aerial parts of the thallus</tissue>
    </source>
</reference>
<evidence type="ECO:0000259" key="2">
    <source>
        <dbReference type="PROSITE" id="PS50181"/>
    </source>
</evidence>
<dbReference type="Gene3D" id="1.20.1280.50">
    <property type="match status" value="1"/>
</dbReference>
<accession>A0ABD3H3M0</accession>
<keyword evidence="4" id="KW-1185">Reference proteome</keyword>
<dbReference type="AlphaFoldDB" id="A0ABD3H3M0"/>